<protein>
    <submittedName>
        <fullName evidence="2">Class I SAM-dependent methyltransferase</fullName>
    </submittedName>
</protein>
<evidence type="ECO:0000259" key="1">
    <source>
        <dbReference type="Pfam" id="PF08241"/>
    </source>
</evidence>
<proteinExistence type="predicted"/>
<sequence>MSGVGFWEVDAAAAARANGRWWSENAAEYLDEHGAFLGDADFRWCPEGLREEEAGLLGDVSGLRVLEVGAGAAQCSRWLAGRGAEVLATDIAPGMVAASAELDRRTGSRVPAVVADARALPLADASVDLAFTSFGAIAFVPDAARIHAEVARVLRPGGRWVFAVVHPVRWVFPDDPTSGGMRVLRSYFDRTPYVETDDAGAPLYAEYHRTLGDHVREVTAAGLVVDDVVEPEWEEDNLQVWGGWGPHRGRYVPGTAIFVTHRGPSAVSTPGGSR</sequence>
<organism evidence="2 3">
    <name type="scientific">Oceanitalea stevensii</name>
    <dbReference type="NCBI Taxonomy" id="2763072"/>
    <lineage>
        <taxon>Bacteria</taxon>
        <taxon>Bacillati</taxon>
        <taxon>Actinomycetota</taxon>
        <taxon>Actinomycetes</taxon>
        <taxon>Micrococcales</taxon>
        <taxon>Bogoriellaceae</taxon>
        <taxon>Georgenia</taxon>
    </lineage>
</organism>
<dbReference type="Gene3D" id="3.40.50.150">
    <property type="entry name" value="Vaccinia Virus protein VP39"/>
    <property type="match status" value="1"/>
</dbReference>
<evidence type="ECO:0000313" key="3">
    <source>
        <dbReference type="Proteomes" id="UP000661894"/>
    </source>
</evidence>
<keyword evidence="2" id="KW-0489">Methyltransferase</keyword>
<dbReference type="Pfam" id="PF08241">
    <property type="entry name" value="Methyltransf_11"/>
    <property type="match status" value="1"/>
</dbReference>
<accession>A0ABR8YZ72</accession>
<dbReference type="InterPro" id="IPR050508">
    <property type="entry name" value="Methyltransf_Superfamily"/>
</dbReference>
<dbReference type="PANTHER" id="PTHR42912:SF93">
    <property type="entry name" value="N6-ADENOSINE-METHYLTRANSFERASE TMT1A"/>
    <property type="match status" value="1"/>
</dbReference>
<keyword evidence="2" id="KW-0808">Transferase</keyword>
<dbReference type="InterPro" id="IPR029063">
    <property type="entry name" value="SAM-dependent_MTases_sf"/>
</dbReference>
<name>A0ABR8YZ72_9MICO</name>
<dbReference type="SUPFAM" id="SSF53335">
    <property type="entry name" value="S-adenosyl-L-methionine-dependent methyltransferases"/>
    <property type="match status" value="1"/>
</dbReference>
<dbReference type="InterPro" id="IPR013216">
    <property type="entry name" value="Methyltransf_11"/>
</dbReference>
<dbReference type="RefSeq" id="WP_251838409.1">
    <property type="nucleotide sequence ID" value="NZ_JACSPO010000001.1"/>
</dbReference>
<dbReference type="PANTHER" id="PTHR42912">
    <property type="entry name" value="METHYLTRANSFERASE"/>
    <property type="match status" value="1"/>
</dbReference>
<feature type="domain" description="Methyltransferase type 11" evidence="1">
    <location>
        <begin position="66"/>
        <end position="162"/>
    </location>
</feature>
<dbReference type="CDD" id="cd02440">
    <property type="entry name" value="AdoMet_MTases"/>
    <property type="match status" value="1"/>
</dbReference>
<dbReference type="Proteomes" id="UP000661894">
    <property type="component" value="Unassembled WGS sequence"/>
</dbReference>
<comment type="caution">
    <text evidence="2">The sequence shown here is derived from an EMBL/GenBank/DDBJ whole genome shotgun (WGS) entry which is preliminary data.</text>
</comment>
<gene>
    <name evidence="2" type="ORF">H9624_02970</name>
</gene>
<dbReference type="GO" id="GO:0008168">
    <property type="term" value="F:methyltransferase activity"/>
    <property type="evidence" value="ECO:0007669"/>
    <property type="project" value="UniProtKB-KW"/>
</dbReference>
<reference evidence="2 3" key="1">
    <citation type="submission" date="2020-08" db="EMBL/GenBank/DDBJ databases">
        <title>A Genomic Blueprint of the Chicken Gut Microbiome.</title>
        <authorList>
            <person name="Gilroy R."/>
            <person name="Ravi A."/>
            <person name="Getino M."/>
            <person name="Pursley I."/>
            <person name="Horton D.L."/>
            <person name="Alikhan N.-F."/>
            <person name="Baker D."/>
            <person name="Gharbi K."/>
            <person name="Hall N."/>
            <person name="Watson M."/>
            <person name="Adriaenssens E.M."/>
            <person name="Foster-Nyarko E."/>
            <person name="Jarju S."/>
            <person name="Secka A."/>
            <person name="Antonio M."/>
            <person name="Oren A."/>
            <person name="Chaudhuri R."/>
            <person name="La Ragione R.M."/>
            <person name="Hildebrand F."/>
            <person name="Pallen M.J."/>
        </authorList>
    </citation>
    <scope>NUCLEOTIDE SEQUENCE [LARGE SCALE GENOMIC DNA]</scope>
    <source>
        <strain evidence="2 3">Sa1BUA1</strain>
    </source>
</reference>
<dbReference type="EMBL" id="JACSPO010000001">
    <property type="protein sequence ID" value="MBD8061284.1"/>
    <property type="molecule type" value="Genomic_DNA"/>
</dbReference>
<keyword evidence="3" id="KW-1185">Reference proteome</keyword>
<evidence type="ECO:0000313" key="2">
    <source>
        <dbReference type="EMBL" id="MBD8061284.1"/>
    </source>
</evidence>
<dbReference type="GO" id="GO:0032259">
    <property type="term" value="P:methylation"/>
    <property type="evidence" value="ECO:0007669"/>
    <property type="project" value="UniProtKB-KW"/>
</dbReference>